<protein>
    <submittedName>
        <fullName evidence="1">Uncharacterized protein</fullName>
    </submittedName>
</protein>
<dbReference type="Proteomes" id="UP001596378">
    <property type="component" value="Unassembled WGS sequence"/>
</dbReference>
<dbReference type="RefSeq" id="WP_378048305.1">
    <property type="nucleotide sequence ID" value="NZ_JBHMDN010000016.1"/>
</dbReference>
<keyword evidence="2" id="KW-1185">Reference proteome</keyword>
<evidence type="ECO:0000313" key="2">
    <source>
        <dbReference type="Proteomes" id="UP001596378"/>
    </source>
</evidence>
<sequence>MSSNSIVIVYPTEATVQERLAARELRRYVYLRTSRLLPLVQADEPPAGASGYAVAHEGDPQQYRIVTRPSPDGRRWVHVRGGREGGMLYAAYRVAERLGVRFSLHGDIVPDRTIPFELPQLDESGSPGFELRGVLPFHDFPEGPDWWSEDDYKAVIAQLPKLKMNFFGLHNYPEKQPDPLSYNAEPGVWIGLPEDAGSDDGDRRVSASYPARHFTTDSEVWGFAPRPTGSYFDGAAELFERDSYGAPYMRDMTPWPPGEQAENELFDRFGRLLAGTFAWARKLGVRTCLGTETPLAVPDRLRQRLLKQGLDPDDADTIRKLYEGIFARIEHTHPLDYYWLWTPESWTWNGNTAEESEATLRDIAAAAEAAQAAGAEFELATCGWVLGPQQDRTLYDRQLPASMPFSCINRQFGFEFIDDGFRAIGDRPKWAIPWLEDDPALIAPQLWAGRMLRDAADAARFGCSGLMGIHWRTKAIDPALAALAQAGWTPPPEADDDAVSGGDPRREGAIGGALVVLHGEEGGELGRTGRVGAEGYRLRIPGGFYRVRLLLRPWSYDTRGQCTVKLSVYGQSEGQAVSRIVELHGGTAQEPPVELTIPIQVVDGLLGLTLRPIGGEACLCAIEVAGRPYEADPALGDAYIRTINCGGAAGDDWEADLPEIAVRSRHLPSGDFYRDWAAARFGPEAADDIAELFAAADGALPRPIVWVTGPGSTIAADRSPWALVSLDYAFLDRLEALRERVVGAGNLERFDYWLNQFRYLRSAARIGCELGAYEAAIERTETAADPQSRAELAAELLLPIRLRLVRLVAELNRHLLATVSTPGELGTVANTQQQALHRIMIRDGERLEKLLGRPLPPDARPSSDYSGAARMIVPTVRTSLDRGEPLKLTVLFLGTRPDGAAVHWRPMGEGDYRRIPLEHVNRGVYRAEIPGGDEDLEYYVLDPAGGLRFPATAGTLNQTVVRIPD</sequence>
<accession>A0ABW2F4E4</accession>
<proteinExistence type="predicted"/>
<name>A0ABW2F4E4_9BACL</name>
<organism evidence="1 2">
    <name type="scientific">Cohnella cellulosilytica</name>
    <dbReference type="NCBI Taxonomy" id="986710"/>
    <lineage>
        <taxon>Bacteria</taxon>
        <taxon>Bacillati</taxon>
        <taxon>Bacillota</taxon>
        <taxon>Bacilli</taxon>
        <taxon>Bacillales</taxon>
        <taxon>Paenibacillaceae</taxon>
        <taxon>Cohnella</taxon>
    </lineage>
</organism>
<dbReference type="EMBL" id="JBHTAI010000002">
    <property type="protein sequence ID" value="MFC7147641.1"/>
    <property type="molecule type" value="Genomic_DNA"/>
</dbReference>
<gene>
    <name evidence="1" type="ORF">ACFQMJ_03745</name>
</gene>
<comment type="caution">
    <text evidence="1">The sequence shown here is derived from an EMBL/GenBank/DDBJ whole genome shotgun (WGS) entry which is preliminary data.</text>
</comment>
<reference evidence="2" key="1">
    <citation type="journal article" date="2019" name="Int. J. Syst. Evol. Microbiol.">
        <title>The Global Catalogue of Microorganisms (GCM) 10K type strain sequencing project: providing services to taxonomists for standard genome sequencing and annotation.</title>
        <authorList>
            <consortium name="The Broad Institute Genomics Platform"/>
            <consortium name="The Broad Institute Genome Sequencing Center for Infectious Disease"/>
            <person name="Wu L."/>
            <person name="Ma J."/>
        </authorList>
    </citation>
    <scope>NUCLEOTIDE SEQUENCE [LARGE SCALE GENOMIC DNA]</scope>
    <source>
        <strain evidence="2">KCTC 12907</strain>
    </source>
</reference>
<evidence type="ECO:0000313" key="1">
    <source>
        <dbReference type="EMBL" id="MFC7147641.1"/>
    </source>
</evidence>